<dbReference type="PANTHER" id="PTHR30352:SF5">
    <property type="entry name" value="PYRUVATE FORMATE-LYASE 1-ACTIVATING ENZYME"/>
    <property type="match status" value="1"/>
</dbReference>
<dbReference type="GO" id="GO:0046872">
    <property type="term" value="F:metal ion binding"/>
    <property type="evidence" value="ECO:0007669"/>
    <property type="project" value="UniProtKB-KW"/>
</dbReference>
<name>A0A2H0WA74_9BACT</name>
<feature type="binding site" evidence="6">
    <location>
        <position position="89"/>
    </location>
    <ligand>
        <name>[4Fe-4S] cluster</name>
        <dbReference type="ChEBI" id="CHEBI:49883"/>
        <note>4Fe-4S-S-AdoMet</note>
    </ligand>
</feature>
<feature type="domain" description="Radical SAM core" evidence="7">
    <location>
        <begin position="70"/>
        <end position="292"/>
    </location>
</feature>
<dbReference type="PROSITE" id="PS51918">
    <property type="entry name" value="RADICAL_SAM"/>
    <property type="match status" value="1"/>
</dbReference>
<dbReference type="EMBL" id="PEZT01000004">
    <property type="protein sequence ID" value="PIS09537.1"/>
    <property type="molecule type" value="Genomic_DNA"/>
</dbReference>
<accession>A0A2H0WA74</accession>
<dbReference type="PIRSF" id="PIRSF004869">
    <property type="entry name" value="PflX_prd"/>
    <property type="match status" value="1"/>
</dbReference>
<dbReference type="AlphaFoldDB" id="A0A2H0WA74"/>
<dbReference type="CDD" id="cd01335">
    <property type="entry name" value="Radical_SAM"/>
    <property type="match status" value="1"/>
</dbReference>
<feature type="binding site" evidence="6">
    <location>
        <position position="85"/>
    </location>
    <ligand>
        <name>[4Fe-4S] cluster</name>
        <dbReference type="ChEBI" id="CHEBI:49883"/>
        <note>4Fe-4S-S-AdoMet</note>
    </ligand>
</feature>
<dbReference type="GO" id="GO:0051539">
    <property type="term" value="F:4 iron, 4 sulfur cluster binding"/>
    <property type="evidence" value="ECO:0007669"/>
    <property type="project" value="UniProtKB-KW"/>
</dbReference>
<evidence type="ECO:0000256" key="1">
    <source>
        <dbReference type="ARBA" id="ARBA00022485"/>
    </source>
</evidence>
<dbReference type="PANTHER" id="PTHR30352">
    <property type="entry name" value="PYRUVATE FORMATE-LYASE-ACTIVATING ENZYME"/>
    <property type="match status" value="1"/>
</dbReference>
<evidence type="ECO:0000256" key="2">
    <source>
        <dbReference type="ARBA" id="ARBA00022691"/>
    </source>
</evidence>
<dbReference type="Pfam" id="PF04055">
    <property type="entry name" value="Radical_SAM"/>
    <property type="match status" value="1"/>
</dbReference>
<keyword evidence="1" id="KW-0004">4Fe-4S</keyword>
<dbReference type="InterPro" id="IPR058240">
    <property type="entry name" value="rSAM_sf"/>
</dbReference>
<dbReference type="Gene3D" id="3.20.20.70">
    <property type="entry name" value="Aldolase class I"/>
    <property type="match status" value="1"/>
</dbReference>
<keyword evidence="5 6" id="KW-0411">Iron-sulfur</keyword>
<dbReference type="SUPFAM" id="SSF102114">
    <property type="entry name" value="Radical SAM enzymes"/>
    <property type="match status" value="1"/>
</dbReference>
<dbReference type="NCBIfam" id="TIGR04337">
    <property type="entry name" value="AmmeMemoSam_rS"/>
    <property type="match status" value="1"/>
</dbReference>
<evidence type="ECO:0000259" key="7">
    <source>
        <dbReference type="PROSITE" id="PS51918"/>
    </source>
</evidence>
<dbReference type="Proteomes" id="UP000230093">
    <property type="component" value="Unassembled WGS sequence"/>
</dbReference>
<reference evidence="9" key="1">
    <citation type="submission" date="2017-09" db="EMBL/GenBank/DDBJ databases">
        <title>Depth-based differentiation of microbial function through sediment-hosted aquifers and enrichment of novel symbionts in the deep terrestrial subsurface.</title>
        <authorList>
            <person name="Probst A.J."/>
            <person name="Ladd B."/>
            <person name="Jarett J.K."/>
            <person name="Geller-Mcgrath D.E."/>
            <person name="Sieber C.M.K."/>
            <person name="Emerson J.B."/>
            <person name="Anantharaman K."/>
            <person name="Thomas B.C."/>
            <person name="Malmstrom R."/>
            <person name="Stieglmeier M."/>
            <person name="Klingl A."/>
            <person name="Woyke T."/>
            <person name="Ryan C.M."/>
            <person name="Banfield J.F."/>
        </authorList>
    </citation>
    <scope>NUCLEOTIDE SEQUENCE [LARGE SCALE GENOMIC DNA]</scope>
</reference>
<sequence>MSLVKKAKLFKKLSSSGVKCLACQRYCLISEGQVGFCKTRLNKNDKLYTLTYGILNGFQIDPIEKKPLYHFYPGSLVLSLGSFGCNYRCKQCLNPHCSWGKEANRVLGDLKKEGKPKITSPKEVVKLALEKNCPGIAFTYNEPAIWPEYVYDVAKLAKKKGLLTVFVTNGSWSKEGLKYLAPVIDALNIDIKGFYKETLEKMGAFYGEVFKMTKRAVKKYKIHTELTTLVIPTINDSSKELKKITNWIKKIDPEIPWHLSRFDPSLSPSKSFKKLPFTPIKTLEKAYKIGKKAGLKHIYIWAPAKTWNESLYSKEDTICPQCEELVIKREAWRPTLVKIKKEDGKIKCRNCGYSLKLWL</sequence>
<proteinExistence type="predicted"/>
<evidence type="ECO:0000256" key="5">
    <source>
        <dbReference type="ARBA" id="ARBA00023014"/>
    </source>
</evidence>
<evidence type="ECO:0000256" key="6">
    <source>
        <dbReference type="PIRSR" id="PIRSR004869-50"/>
    </source>
</evidence>
<dbReference type="InterPro" id="IPR007197">
    <property type="entry name" value="rSAM"/>
</dbReference>
<evidence type="ECO:0000313" key="9">
    <source>
        <dbReference type="Proteomes" id="UP000230093"/>
    </source>
</evidence>
<keyword evidence="2 6" id="KW-0949">S-adenosyl-L-methionine</keyword>
<evidence type="ECO:0000256" key="4">
    <source>
        <dbReference type="ARBA" id="ARBA00023004"/>
    </source>
</evidence>
<evidence type="ECO:0000313" key="8">
    <source>
        <dbReference type="EMBL" id="PIS09537.1"/>
    </source>
</evidence>
<dbReference type="InterPro" id="IPR016431">
    <property type="entry name" value="Pyrv-formate_lyase-activ_prd"/>
</dbReference>
<dbReference type="GO" id="GO:0003824">
    <property type="term" value="F:catalytic activity"/>
    <property type="evidence" value="ECO:0007669"/>
    <property type="project" value="InterPro"/>
</dbReference>
<protein>
    <submittedName>
        <fullName evidence="8">AmmeMemoRadiSam system radical SAM enzyme</fullName>
    </submittedName>
</protein>
<evidence type="ECO:0000256" key="3">
    <source>
        <dbReference type="ARBA" id="ARBA00022723"/>
    </source>
</evidence>
<keyword evidence="3 6" id="KW-0479">Metal-binding</keyword>
<dbReference type="InterPro" id="IPR027596">
    <property type="entry name" value="AmmeMemoSam_rS"/>
</dbReference>
<dbReference type="InterPro" id="IPR013785">
    <property type="entry name" value="Aldolase_TIM"/>
</dbReference>
<organism evidence="8 9">
    <name type="scientific">Candidatus Beckwithbacteria bacterium CG10_big_fil_rev_8_21_14_0_10_34_10</name>
    <dbReference type="NCBI Taxonomy" id="1974495"/>
    <lineage>
        <taxon>Bacteria</taxon>
        <taxon>Candidatus Beckwithiibacteriota</taxon>
    </lineage>
</organism>
<feature type="binding site" evidence="6">
    <location>
        <position position="92"/>
    </location>
    <ligand>
        <name>[4Fe-4S] cluster</name>
        <dbReference type="ChEBI" id="CHEBI:49883"/>
        <note>4Fe-4S-S-AdoMet</note>
    </ligand>
</feature>
<comment type="cofactor">
    <cofactor evidence="6">
        <name>[4Fe-4S] cluster</name>
        <dbReference type="ChEBI" id="CHEBI:49883"/>
    </cofactor>
    <text evidence="6">Binds 1 [4Fe-4S] cluster. The cluster is coordinated with 3 cysteines and an exchangeable S-adenosyl-L-methionine.</text>
</comment>
<dbReference type="SFLD" id="SFLDS00029">
    <property type="entry name" value="Radical_SAM"/>
    <property type="match status" value="1"/>
</dbReference>
<dbReference type="SFLD" id="SFLDG01101">
    <property type="entry name" value="Uncharacterised_Radical_SAM_Su"/>
    <property type="match status" value="1"/>
</dbReference>
<gene>
    <name evidence="8" type="primary">amrS</name>
    <name evidence="8" type="ORF">COT75_00970</name>
</gene>
<comment type="caution">
    <text evidence="8">The sequence shown here is derived from an EMBL/GenBank/DDBJ whole genome shotgun (WGS) entry which is preliminary data.</text>
</comment>
<dbReference type="InterPro" id="IPR034457">
    <property type="entry name" value="Organic_radical-activating"/>
</dbReference>
<keyword evidence="4 6" id="KW-0408">Iron</keyword>